<evidence type="ECO:0000256" key="4">
    <source>
        <dbReference type="ARBA" id="ARBA00022980"/>
    </source>
</evidence>
<dbReference type="STRING" id="431595.K3X919"/>
<reference evidence="9" key="1">
    <citation type="journal article" date="2010" name="Genome Biol.">
        <title>Genome sequence of the necrotrophic plant pathogen Pythium ultimum reveals original pathogenicity mechanisms and effector repertoire.</title>
        <authorList>
            <person name="Levesque C.A."/>
            <person name="Brouwer H."/>
            <person name="Cano L."/>
            <person name="Hamilton J.P."/>
            <person name="Holt C."/>
            <person name="Huitema E."/>
            <person name="Raffaele S."/>
            <person name="Robideau G.P."/>
            <person name="Thines M."/>
            <person name="Win J."/>
            <person name="Zerillo M.M."/>
            <person name="Beakes G.W."/>
            <person name="Boore J.L."/>
            <person name="Busam D."/>
            <person name="Dumas B."/>
            <person name="Ferriera S."/>
            <person name="Fuerstenberg S.I."/>
            <person name="Gachon C.M."/>
            <person name="Gaulin E."/>
            <person name="Govers F."/>
            <person name="Grenville-Briggs L."/>
            <person name="Horner N."/>
            <person name="Hostetler J."/>
            <person name="Jiang R.H."/>
            <person name="Johnson J."/>
            <person name="Krajaejun T."/>
            <person name="Lin H."/>
            <person name="Meijer H.J."/>
            <person name="Moore B."/>
            <person name="Morris P."/>
            <person name="Phuntmart V."/>
            <person name="Puiu D."/>
            <person name="Shetty J."/>
            <person name="Stajich J.E."/>
            <person name="Tripathy S."/>
            <person name="Wawra S."/>
            <person name="van West P."/>
            <person name="Whitty B.R."/>
            <person name="Coutinho P.M."/>
            <person name="Henrissat B."/>
            <person name="Martin F."/>
            <person name="Thomas P.D."/>
            <person name="Tyler B.M."/>
            <person name="De Vries R.P."/>
            <person name="Kamoun S."/>
            <person name="Yandell M."/>
            <person name="Tisserat N."/>
            <person name="Buell C.R."/>
        </authorList>
    </citation>
    <scope>NUCLEOTIDE SEQUENCE</scope>
    <source>
        <strain evidence="9">DAOM:BR144</strain>
    </source>
</reference>
<dbReference type="VEuPathDB" id="FungiDB:PYU1_G013689"/>
<dbReference type="EnsemblProtists" id="PYU1_T013718">
    <property type="protein sequence ID" value="PYU1_T013718"/>
    <property type="gene ID" value="PYU1_G013689"/>
</dbReference>
<dbReference type="Proteomes" id="UP000019132">
    <property type="component" value="Unassembled WGS sequence"/>
</dbReference>
<dbReference type="GO" id="GO:1990904">
    <property type="term" value="C:ribonucleoprotein complex"/>
    <property type="evidence" value="ECO:0007669"/>
    <property type="project" value="UniProtKB-KW"/>
</dbReference>
<sequence length="215" mass="23490">MLAASFKRVASQIAKRDGASMLSRAFGHRVSMVLKQDVANLGFRGEEVSVKAGYARNFLYPEKLAVYATEANLEKYKVNKESVDEADAEKERALKQIISRLSSVEVVFKRHTASKAEQTLHSSVTAQNISDMLEKQHGIIVGVARINLPTPIKTLGSHSVKVRVDDEVEKEYAAGLLKEGGEAPAVAAADVEEEDAAKGASKKKEVKLQVLVTRR</sequence>
<dbReference type="PROSITE" id="PS00651">
    <property type="entry name" value="RIBOSOMAL_L9"/>
    <property type="match status" value="1"/>
</dbReference>
<comment type="similarity">
    <text evidence="1">Belongs to the bacterial ribosomal protein bL9 family.</text>
</comment>
<dbReference type="HOGENOM" id="CLU_078938_2_0_1"/>
<dbReference type="InterPro" id="IPR020594">
    <property type="entry name" value="Ribosomal_bL9_bac/chp"/>
</dbReference>
<dbReference type="Pfam" id="PF03948">
    <property type="entry name" value="Ribosomal_L9_C"/>
    <property type="match status" value="1"/>
</dbReference>
<dbReference type="GO" id="GO:0005840">
    <property type="term" value="C:ribosome"/>
    <property type="evidence" value="ECO:0007669"/>
    <property type="project" value="UniProtKB-KW"/>
</dbReference>
<keyword evidence="3" id="KW-0694">RNA-binding</keyword>
<evidence type="ECO:0000256" key="1">
    <source>
        <dbReference type="ARBA" id="ARBA00010605"/>
    </source>
</evidence>
<dbReference type="AlphaFoldDB" id="K3X919"/>
<dbReference type="PANTHER" id="PTHR21368">
    <property type="entry name" value="50S RIBOSOMAL PROTEIN L9"/>
    <property type="match status" value="1"/>
</dbReference>
<dbReference type="InterPro" id="IPR020070">
    <property type="entry name" value="Ribosomal_bL9_N"/>
</dbReference>
<keyword evidence="2" id="KW-0699">rRNA-binding</keyword>
<keyword evidence="9" id="KW-1185">Reference proteome</keyword>
<dbReference type="InterPro" id="IPR036791">
    <property type="entry name" value="Ribosomal_bL9_C_sf"/>
</dbReference>
<dbReference type="InParanoid" id="K3X919"/>
<dbReference type="GO" id="GO:0006412">
    <property type="term" value="P:translation"/>
    <property type="evidence" value="ECO:0007669"/>
    <property type="project" value="InterPro"/>
</dbReference>
<dbReference type="EMBL" id="GL376586">
    <property type="status" value="NOT_ANNOTATED_CDS"/>
    <property type="molecule type" value="Genomic_DNA"/>
</dbReference>
<dbReference type="InterPro" id="IPR009027">
    <property type="entry name" value="Ribosomal_bL9/RNase_H1_N"/>
</dbReference>
<feature type="domain" description="Ribosomal protein L9" evidence="7">
    <location>
        <begin position="42"/>
        <end position="69"/>
    </location>
</feature>
<dbReference type="Gene3D" id="3.10.430.100">
    <property type="entry name" value="Ribosomal protein L9, C-terminal domain"/>
    <property type="match status" value="1"/>
</dbReference>
<dbReference type="GO" id="GO:0019843">
    <property type="term" value="F:rRNA binding"/>
    <property type="evidence" value="ECO:0007669"/>
    <property type="project" value="UniProtKB-KW"/>
</dbReference>
<dbReference type="eggNOG" id="ENOG502S382">
    <property type="taxonomic scope" value="Eukaryota"/>
</dbReference>
<keyword evidence="5" id="KW-0687">Ribonucleoprotein</keyword>
<dbReference type="InterPro" id="IPR000244">
    <property type="entry name" value="Ribosomal_bL9"/>
</dbReference>
<evidence type="ECO:0000313" key="8">
    <source>
        <dbReference type="EnsemblProtists" id="PYU1_T013718"/>
    </source>
</evidence>
<evidence type="ECO:0000256" key="3">
    <source>
        <dbReference type="ARBA" id="ARBA00022884"/>
    </source>
</evidence>
<dbReference type="SUPFAM" id="SSF55653">
    <property type="entry name" value="Ribosomal protein L9 C-domain"/>
    <property type="match status" value="1"/>
</dbReference>
<accession>K3X919</accession>
<name>K3X919_GLOUD</name>
<reference evidence="8" key="3">
    <citation type="submission" date="2015-02" db="UniProtKB">
        <authorList>
            <consortium name="EnsemblProtists"/>
        </authorList>
    </citation>
    <scope>IDENTIFICATION</scope>
    <source>
        <strain evidence="8">DAOM BR144</strain>
    </source>
</reference>
<dbReference type="InterPro" id="IPR036935">
    <property type="entry name" value="Ribosomal_bL9_N_sf"/>
</dbReference>
<dbReference type="OMA" id="RNFLYPQ"/>
<dbReference type="InterPro" id="IPR020069">
    <property type="entry name" value="Ribosomal_bL9_C"/>
</dbReference>
<dbReference type="Gene3D" id="3.40.5.10">
    <property type="entry name" value="Ribosomal protein L9, N-terminal domain"/>
    <property type="match status" value="1"/>
</dbReference>
<dbReference type="HAMAP" id="MF_00503">
    <property type="entry name" value="Ribosomal_bL9"/>
    <property type="match status" value="1"/>
</dbReference>
<evidence type="ECO:0000259" key="7">
    <source>
        <dbReference type="PROSITE" id="PS00651"/>
    </source>
</evidence>
<reference evidence="9" key="2">
    <citation type="submission" date="2010-04" db="EMBL/GenBank/DDBJ databases">
        <authorList>
            <person name="Buell R."/>
            <person name="Hamilton J."/>
            <person name="Hostetler J."/>
        </authorList>
    </citation>
    <scope>NUCLEOTIDE SEQUENCE [LARGE SCALE GENOMIC DNA]</scope>
    <source>
        <strain evidence="9">DAOM:BR144</strain>
    </source>
</reference>
<keyword evidence="4" id="KW-0689">Ribosomal protein</keyword>
<evidence type="ECO:0000256" key="6">
    <source>
        <dbReference type="ARBA" id="ARBA00035427"/>
    </source>
</evidence>
<protein>
    <recommendedName>
        <fullName evidence="6">50S ribosomal protein L9, chloroplastic</fullName>
    </recommendedName>
</protein>
<evidence type="ECO:0000313" key="9">
    <source>
        <dbReference type="Proteomes" id="UP000019132"/>
    </source>
</evidence>
<dbReference type="Pfam" id="PF01281">
    <property type="entry name" value="Ribosomal_L9_N"/>
    <property type="match status" value="1"/>
</dbReference>
<evidence type="ECO:0000256" key="5">
    <source>
        <dbReference type="ARBA" id="ARBA00023274"/>
    </source>
</evidence>
<evidence type="ECO:0000256" key="2">
    <source>
        <dbReference type="ARBA" id="ARBA00022730"/>
    </source>
</evidence>
<dbReference type="GO" id="GO:0003735">
    <property type="term" value="F:structural constituent of ribosome"/>
    <property type="evidence" value="ECO:0007669"/>
    <property type="project" value="InterPro"/>
</dbReference>
<dbReference type="NCBIfam" id="TIGR00158">
    <property type="entry name" value="L9"/>
    <property type="match status" value="1"/>
</dbReference>
<dbReference type="SUPFAM" id="SSF55658">
    <property type="entry name" value="L9 N-domain-like"/>
    <property type="match status" value="1"/>
</dbReference>
<proteinExistence type="inferred from homology"/>
<organism evidence="8 9">
    <name type="scientific">Globisporangium ultimum (strain ATCC 200006 / CBS 805.95 / DAOM BR144)</name>
    <name type="common">Pythium ultimum</name>
    <dbReference type="NCBI Taxonomy" id="431595"/>
    <lineage>
        <taxon>Eukaryota</taxon>
        <taxon>Sar</taxon>
        <taxon>Stramenopiles</taxon>
        <taxon>Oomycota</taxon>
        <taxon>Peronosporomycetes</taxon>
        <taxon>Pythiales</taxon>
        <taxon>Pythiaceae</taxon>
        <taxon>Globisporangium</taxon>
    </lineage>
</organism>